<evidence type="ECO:0000256" key="1">
    <source>
        <dbReference type="SAM" id="MobiDB-lite"/>
    </source>
</evidence>
<feature type="chain" id="PRO_5035875805" evidence="2">
    <location>
        <begin position="18"/>
        <end position="144"/>
    </location>
</feature>
<sequence length="144" mass="16116">MAHLFFRVLLYCDSVTTEDLSSSSVPLRLLNTPNTASVTSSVSVLHLLKSHHLFEPTTHPTLSQLNIVIIIKGNRSKLFSINVFLLYDEKPHCYIISNSRRCQALNPTMDNSYTFLSNTQRSAFSGSECQESGPTDECQHALPE</sequence>
<organism evidence="3 4">
    <name type="scientific">Brassica cretica</name>
    <name type="common">Mustard</name>
    <dbReference type="NCBI Taxonomy" id="69181"/>
    <lineage>
        <taxon>Eukaryota</taxon>
        <taxon>Viridiplantae</taxon>
        <taxon>Streptophyta</taxon>
        <taxon>Embryophyta</taxon>
        <taxon>Tracheophyta</taxon>
        <taxon>Spermatophyta</taxon>
        <taxon>Magnoliopsida</taxon>
        <taxon>eudicotyledons</taxon>
        <taxon>Gunneridae</taxon>
        <taxon>Pentapetalae</taxon>
        <taxon>rosids</taxon>
        <taxon>malvids</taxon>
        <taxon>Brassicales</taxon>
        <taxon>Brassicaceae</taxon>
        <taxon>Brassiceae</taxon>
        <taxon>Brassica</taxon>
    </lineage>
</organism>
<accession>A0A8S9PFG8</accession>
<protein>
    <submittedName>
        <fullName evidence="3">Uncharacterized protein</fullName>
    </submittedName>
</protein>
<feature type="region of interest" description="Disordered" evidence="1">
    <location>
        <begin position="125"/>
        <end position="144"/>
    </location>
</feature>
<evidence type="ECO:0000313" key="3">
    <source>
        <dbReference type="EMBL" id="KAF3514189.1"/>
    </source>
</evidence>
<feature type="signal peptide" evidence="2">
    <location>
        <begin position="1"/>
        <end position="17"/>
    </location>
</feature>
<reference evidence="3" key="1">
    <citation type="submission" date="2019-12" db="EMBL/GenBank/DDBJ databases">
        <title>Genome sequencing and annotation of Brassica cretica.</title>
        <authorList>
            <person name="Studholme D.J."/>
            <person name="Sarris P."/>
        </authorList>
    </citation>
    <scope>NUCLEOTIDE SEQUENCE</scope>
    <source>
        <strain evidence="3">PFS-109/04</strain>
        <tissue evidence="3">Leaf</tissue>
    </source>
</reference>
<keyword evidence="2" id="KW-0732">Signal</keyword>
<gene>
    <name evidence="3" type="ORF">F2Q69_00004477</name>
</gene>
<dbReference type="AlphaFoldDB" id="A0A8S9PFG8"/>
<evidence type="ECO:0000313" key="4">
    <source>
        <dbReference type="Proteomes" id="UP000712600"/>
    </source>
</evidence>
<comment type="caution">
    <text evidence="3">The sequence shown here is derived from an EMBL/GenBank/DDBJ whole genome shotgun (WGS) entry which is preliminary data.</text>
</comment>
<evidence type="ECO:0000256" key="2">
    <source>
        <dbReference type="SAM" id="SignalP"/>
    </source>
</evidence>
<name>A0A8S9PFG8_BRACR</name>
<proteinExistence type="predicted"/>
<dbReference type="Proteomes" id="UP000712600">
    <property type="component" value="Unassembled WGS sequence"/>
</dbReference>
<dbReference type="EMBL" id="QGKX02001521">
    <property type="protein sequence ID" value="KAF3514189.1"/>
    <property type="molecule type" value="Genomic_DNA"/>
</dbReference>